<sequence>MERVQFEQEQMLAELKDLGEKGLFSPGEIKQIIKRRTAFETALVRRIPNKNDYLRYAAYEMGLEALRRKRVTRLKLPKSPPSISDYALTRRQFQIFERALQKFKSDVSLWLQYLRVAQRAGSRALAGRIAARAVQLHPRTPALYVLAASHELANGGMGAARVLLQRGLRLNADCAEMWREYVRLELGFVEALRRRWDVLGISLQDSSDRGRGRGQDPENQGERIDRAEEEAMGDEARGAIMDGAIVRQAIDGAAKALPTIELFQNLQTLIAGYPVPESLRNSLLDHLHARLAEALPRHAAAVALHATRALALRSAEELAGDALVDALRRANEEMLAALDADGTERCPQDELAATYAQFIEEWCRKEDVDAHLKLYLIGSLHALIKRQTKKNTPSAVLLAAHVHLLMELVHLEPSPPATPSRILSIARRYTSTTPMDARVWLARLQAESAHGTAESVNDAWANARHAVPTCTEIWLWGADRCCLSLQSSSSNSWEEFDALLAESMHDAALRDVHQSLLLRIAESIGKRSRGLASTTGERRARVEHVAKRCLPSARAWERIFLALTNPDAEIDEEDEDEEERVRGEEQEEEEEEGLVREVYEYWRGTGEVEEATLAWARWLLVRKKRGDEAMKAISRACGADGGGLAQKWAAIVRGSEEDQEGEGAG</sequence>
<dbReference type="Pfam" id="PF08640">
    <property type="entry name" value="U3_assoc_6"/>
    <property type="match status" value="1"/>
</dbReference>
<protein>
    <submittedName>
        <fullName evidence="8">U3 snoRNP protein</fullName>
    </submittedName>
</protein>
<dbReference type="GO" id="GO:0030515">
    <property type="term" value="F:snoRNA binding"/>
    <property type="evidence" value="ECO:0007669"/>
    <property type="project" value="InterPro"/>
</dbReference>
<dbReference type="InterPro" id="IPR013949">
    <property type="entry name" value="Utp6"/>
</dbReference>
<dbReference type="EMBL" id="WHVB01000019">
    <property type="protein sequence ID" value="KAF8473028.1"/>
    <property type="molecule type" value="Genomic_DNA"/>
</dbReference>
<reference evidence="8" key="2">
    <citation type="journal article" date="2020" name="Nat. Commun.">
        <title>Large-scale genome sequencing of mycorrhizal fungi provides insights into the early evolution of symbiotic traits.</title>
        <authorList>
            <person name="Miyauchi S."/>
            <person name="Kiss E."/>
            <person name="Kuo A."/>
            <person name="Drula E."/>
            <person name="Kohler A."/>
            <person name="Sanchez-Garcia M."/>
            <person name="Morin E."/>
            <person name="Andreopoulos B."/>
            <person name="Barry K.W."/>
            <person name="Bonito G."/>
            <person name="Buee M."/>
            <person name="Carver A."/>
            <person name="Chen C."/>
            <person name="Cichocki N."/>
            <person name="Clum A."/>
            <person name="Culley D."/>
            <person name="Crous P.W."/>
            <person name="Fauchery L."/>
            <person name="Girlanda M."/>
            <person name="Hayes R.D."/>
            <person name="Keri Z."/>
            <person name="LaButti K."/>
            <person name="Lipzen A."/>
            <person name="Lombard V."/>
            <person name="Magnuson J."/>
            <person name="Maillard F."/>
            <person name="Murat C."/>
            <person name="Nolan M."/>
            <person name="Ohm R.A."/>
            <person name="Pangilinan J."/>
            <person name="Pereira M.F."/>
            <person name="Perotto S."/>
            <person name="Peter M."/>
            <person name="Pfister S."/>
            <person name="Riley R."/>
            <person name="Sitrit Y."/>
            <person name="Stielow J.B."/>
            <person name="Szollosi G."/>
            <person name="Zifcakova L."/>
            <person name="Stursova M."/>
            <person name="Spatafora J.W."/>
            <person name="Tedersoo L."/>
            <person name="Vaario L.M."/>
            <person name="Yamada A."/>
            <person name="Yan M."/>
            <person name="Wang P."/>
            <person name="Xu J."/>
            <person name="Bruns T."/>
            <person name="Baldrian P."/>
            <person name="Vilgalys R."/>
            <person name="Dunand C."/>
            <person name="Henrissat B."/>
            <person name="Grigoriev I.V."/>
            <person name="Hibbett D."/>
            <person name="Nagy L.G."/>
            <person name="Martin F.M."/>
        </authorList>
    </citation>
    <scope>NUCLEOTIDE SEQUENCE</scope>
    <source>
        <strain evidence="8">Prilba</strain>
    </source>
</reference>
<feature type="domain" description="U3 small nucleolar RNA-associated protein 6 N-terminal" evidence="7">
    <location>
        <begin position="9"/>
        <end position="91"/>
    </location>
</feature>
<organism evidence="8 9">
    <name type="scientific">Russula ochroleuca</name>
    <dbReference type="NCBI Taxonomy" id="152965"/>
    <lineage>
        <taxon>Eukaryota</taxon>
        <taxon>Fungi</taxon>
        <taxon>Dikarya</taxon>
        <taxon>Basidiomycota</taxon>
        <taxon>Agaricomycotina</taxon>
        <taxon>Agaricomycetes</taxon>
        <taxon>Russulales</taxon>
        <taxon>Russulaceae</taxon>
        <taxon>Russula</taxon>
    </lineage>
</organism>
<reference evidence="8" key="1">
    <citation type="submission" date="2019-10" db="EMBL/GenBank/DDBJ databases">
        <authorList>
            <consortium name="DOE Joint Genome Institute"/>
            <person name="Kuo A."/>
            <person name="Miyauchi S."/>
            <person name="Kiss E."/>
            <person name="Drula E."/>
            <person name="Kohler A."/>
            <person name="Sanchez-Garcia M."/>
            <person name="Andreopoulos B."/>
            <person name="Barry K.W."/>
            <person name="Bonito G."/>
            <person name="Buee M."/>
            <person name="Carver A."/>
            <person name="Chen C."/>
            <person name="Cichocki N."/>
            <person name="Clum A."/>
            <person name="Culley D."/>
            <person name="Crous P.W."/>
            <person name="Fauchery L."/>
            <person name="Girlanda M."/>
            <person name="Hayes R."/>
            <person name="Keri Z."/>
            <person name="LaButti K."/>
            <person name="Lipzen A."/>
            <person name="Lombard V."/>
            <person name="Magnuson J."/>
            <person name="Maillard F."/>
            <person name="Morin E."/>
            <person name="Murat C."/>
            <person name="Nolan M."/>
            <person name="Ohm R."/>
            <person name="Pangilinan J."/>
            <person name="Pereira M."/>
            <person name="Perotto S."/>
            <person name="Peter M."/>
            <person name="Riley R."/>
            <person name="Sitrit Y."/>
            <person name="Stielow B."/>
            <person name="Szollosi G."/>
            <person name="Zifcakova L."/>
            <person name="Stursova M."/>
            <person name="Spatafora J.W."/>
            <person name="Tedersoo L."/>
            <person name="Vaario L.-M."/>
            <person name="Yamada A."/>
            <person name="Yan M."/>
            <person name="Wang P."/>
            <person name="Xu J."/>
            <person name="Bruns T."/>
            <person name="Baldrian P."/>
            <person name="Vilgalys R."/>
            <person name="Henrissat B."/>
            <person name="Grigoriev I.V."/>
            <person name="Hibbett D."/>
            <person name="Nagy L.G."/>
            <person name="Martin F.M."/>
        </authorList>
    </citation>
    <scope>NUCLEOTIDE SEQUENCE</scope>
    <source>
        <strain evidence="8">Prilba</strain>
    </source>
</reference>
<keyword evidence="9" id="KW-1185">Reference proteome</keyword>
<comment type="subcellular location">
    <subcellularLocation>
        <location evidence="1">Nucleus</location>
        <location evidence="1">Nucleolus</location>
    </subcellularLocation>
</comment>
<dbReference type="GO" id="GO:0032040">
    <property type="term" value="C:small-subunit processome"/>
    <property type="evidence" value="ECO:0007669"/>
    <property type="project" value="TreeGrafter"/>
</dbReference>
<dbReference type="GO" id="GO:0034388">
    <property type="term" value="C:Pwp2p-containing subcomplex of 90S preribosome"/>
    <property type="evidence" value="ECO:0007669"/>
    <property type="project" value="TreeGrafter"/>
</dbReference>
<keyword evidence="3" id="KW-0698">rRNA processing</keyword>
<evidence type="ECO:0000259" key="7">
    <source>
        <dbReference type="Pfam" id="PF08640"/>
    </source>
</evidence>
<feature type="region of interest" description="Disordered" evidence="6">
    <location>
        <begin position="206"/>
        <end position="231"/>
    </location>
</feature>
<dbReference type="PANTHER" id="PTHR23271:SF1">
    <property type="entry name" value="U3 SMALL NUCLEOLAR RNA-ASSOCIATED PROTEIN 6 HOMOLOG"/>
    <property type="match status" value="1"/>
</dbReference>
<dbReference type="SMART" id="SM00386">
    <property type="entry name" value="HAT"/>
    <property type="match status" value="4"/>
</dbReference>
<evidence type="ECO:0000256" key="6">
    <source>
        <dbReference type="SAM" id="MobiDB-lite"/>
    </source>
</evidence>
<evidence type="ECO:0000256" key="1">
    <source>
        <dbReference type="ARBA" id="ARBA00004604"/>
    </source>
</evidence>
<dbReference type="Gene3D" id="1.25.40.10">
    <property type="entry name" value="Tetratricopeptide repeat domain"/>
    <property type="match status" value="1"/>
</dbReference>
<dbReference type="PANTHER" id="PTHR23271">
    <property type="entry name" value="HEPATOCELLULAR CARCINOMA-ASSOCIATED ANTIGEN 66"/>
    <property type="match status" value="1"/>
</dbReference>
<accession>A0A9P5JZ97</accession>
<feature type="region of interest" description="Disordered" evidence="6">
    <location>
        <begin position="567"/>
        <end position="593"/>
    </location>
</feature>
<dbReference type="InterPro" id="IPR011990">
    <property type="entry name" value="TPR-like_helical_dom_sf"/>
</dbReference>
<dbReference type="OrthoDB" id="28112at2759"/>
<keyword evidence="4" id="KW-0677">Repeat</keyword>
<gene>
    <name evidence="8" type="ORF">DFH94DRAFT_765396</name>
</gene>
<evidence type="ECO:0000256" key="3">
    <source>
        <dbReference type="ARBA" id="ARBA00022552"/>
    </source>
</evidence>
<feature type="compositionally biased region" description="Acidic residues" evidence="6">
    <location>
        <begin position="568"/>
        <end position="578"/>
    </location>
</feature>
<evidence type="ECO:0000313" key="9">
    <source>
        <dbReference type="Proteomes" id="UP000759537"/>
    </source>
</evidence>
<dbReference type="InterPro" id="IPR003107">
    <property type="entry name" value="HAT"/>
</dbReference>
<evidence type="ECO:0000313" key="8">
    <source>
        <dbReference type="EMBL" id="KAF8473028.1"/>
    </source>
</evidence>
<name>A0A9P5JZ97_9AGAM</name>
<evidence type="ECO:0000256" key="4">
    <source>
        <dbReference type="ARBA" id="ARBA00022737"/>
    </source>
</evidence>
<dbReference type="GO" id="GO:0000462">
    <property type="term" value="P:maturation of SSU-rRNA from tricistronic rRNA transcript (SSU-rRNA, 5.8S rRNA, LSU-rRNA)"/>
    <property type="evidence" value="ECO:0007669"/>
    <property type="project" value="InterPro"/>
</dbReference>
<dbReference type="Proteomes" id="UP000759537">
    <property type="component" value="Unassembled WGS sequence"/>
</dbReference>
<comment type="caution">
    <text evidence="8">The sequence shown here is derived from an EMBL/GenBank/DDBJ whole genome shotgun (WGS) entry which is preliminary data.</text>
</comment>
<dbReference type="AlphaFoldDB" id="A0A9P5JZ97"/>
<feature type="compositionally biased region" description="Basic and acidic residues" evidence="6">
    <location>
        <begin position="206"/>
        <end position="226"/>
    </location>
</feature>
<proteinExistence type="inferred from homology"/>
<dbReference type="InterPro" id="IPR055347">
    <property type="entry name" value="UTP6_N"/>
</dbReference>
<evidence type="ECO:0000256" key="2">
    <source>
        <dbReference type="ARBA" id="ARBA00010734"/>
    </source>
</evidence>
<evidence type="ECO:0000256" key="5">
    <source>
        <dbReference type="ARBA" id="ARBA00023242"/>
    </source>
</evidence>
<keyword evidence="5" id="KW-0539">Nucleus</keyword>
<comment type="similarity">
    <text evidence="2">Belongs to the UTP6 family.</text>
</comment>
<dbReference type="SUPFAM" id="SSF48452">
    <property type="entry name" value="TPR-like"/>
    <property type="match status" value="1"/>
</dbReference>